<dbReference type="InterPro" id="IPR001387">
    <property type="entry name" value="Cro/C1-type_HTH"/>
</dbReference>
<gene>
    <name evidence="2" type="ORF">MNBD_DELTA01-426</name>
</gene>
<dbReference type="InterPro" id="IPR010982">
    <property type="entry name" value="Lambda_DNA-bd_dom_sf"/>
</dbReference>
<dbReference type="Pfam" id="PF07022">
    <property type="entry name" value="Phage_CI_repr"/>
    <property type="match status" value="1"/>
</dbReference>
<evidence type="ECO:0000313" key="2">
    <source>
        <dbReference type="EMBL" id="VAV85067.1"/>
    </source>
</evidence>
<dbReference type="AlphaFoldDB" id="A0A3B0R014"/>
<evidence type="ECO:0000259" key="1">
    <source>
        <dbReference type="PROSITE" id="PS50943"/>
    </source>
</evidence>
<sequence length="160" mass="17090">MQVNYADIIERMKESGKLKNDSAVARVLGVTPQALSNYKKRGRMPTNLIIRFASLYAISVDWLLTGKGGMHGSTADGNRFAMAGEDSASYLNQAENELETALGGSPLGPDEIIYIGKLLKVLRSNNESTVTALKCSVDAFLKSVEPVEAAGSCSRSTTSA</sequence>
<dbReference type="SUPFAM" id="SSF47413">
    <property type="entry name" value="lambda repressor-like DNA-binding domains"/>
    <property type="match status" value="1"/>
</dbReference>
<dbReference type="InterPro" id="IPR010744">
    <property type="entry name" value="Phage_CI_N"/>
</dbReference>
<organism evidence="2">
    <name type="scientific">hydrothermal vent metagenome</name>
    <dbReference type="NCBI Taxonomy" id="652676"/>
    <lineage>
        <taxon>unclassified sequences</taxon>
        <taxon>metagenomes</taxon>
        <taxon>ecological metagenomes</taxon>
    </lineage>
</organism>
<feature type="domain" description="HTH cro/C1-type" evidence="1">
    <location>
        <begin position="22"/>
        <end position="63"/>
    </location>
</feature>
<protein>
    <recommendedName>
        <fullName evidence="1">HTH cro/C1-type domain-containing protein</fullName>
    </recommendedName>
</protein>
<name>A0A3B0R014_9ZZZZ</name>
<dbReference type="CDD" id="cd00093">
    <property type="entry name" value="HTH_XRE"/>
    <property type="match status" value="1"/>
</dbReference>
<dbReference type="GO" id="GO:0045892">
    <property type="term" value="P:negative regulation of DNA-templated transcription"/>
    <property type="evidence" value="ECO:0007669"/>
    <property type="project" value="InterPro"/>
</dbReference>
<accession>A0A3B0R014</accession>
<dbReference type="GO" id="GO:0003677">
    <property type="term" value="F:DNA binding"/>
    <property type="evidence" value="ECO:0007669"/>
    <property type="project" value="InterPro"/>
</dbReference>
<dbReference type="Gene3D" id="1.10.260.40">
    <property type="entry name" value="lambda repressor-like DNA-binding domains"/>
    <property type="match status" value="1"/>
</dbReference>
<proteinExistence type="predicted"/>
<dbReference type="PROSITE" id="PS50943">
    <property type="entry name" value="HTH_CROC1"/>
    <property type="match status" value="1"/>
</dbReference>
<dbReference type="EMBL" id="UOEA01000080">
    <property type="protein sequence ID" value="VAV85067.1"/>
    <property type="molecule type" value="Genomic_DNA"/>
</dbReference>
<reference evidence="2" key="1">
    <citation type="submission" date="2018-06" db="EMBL/GenBank/DDBJ databases">
        <authorList>
            <person name="Zhirakovskaya E."/>
        </authorList>
    </citation>
    <scope>NUCLEOTIDE SEQUENCE</scope>
</reference>